<dbReference type="EMBL" id="LKET01000039">
    <property type="protein sequence ID" value="KPU43526.1"/>
    <property type="molecule type" value="Genomic_DNA"/>
</dbReference>
<reference evidence="1 2" key="1">
    <citation type="submission" date="2015-09" db="EMBL/GenBank/DDBJ databases">
        <title>Genome sequence of Oxobacter pfennigii DSM 3222.</title>
        <authorList>
            <person name="Poehlein A."/>
            <person name="Bengelsdorf F.R."/>
            <person name="Schiel-Bengelsdorf B."/>
            <person name="Duerre P."/>
            <person name="Daniel R."/>
        </authorList>
    </citation>
    <scope>NUCLEOTIDE SEQUENCE [LARGE SCALE GENOMIC DNA]</scope>
    <source>
        <strain evidence="1 2">DSM 3222</strain>
    </source>
</reference>
<name>A0A0P8Y9K0_9CLOT</name>
<dbReference type="InterPro" id="IPR015018">
    <property type="entry name" value="DUF1905"/>
</dbReference>
<dbReference type="AlphaFoldDB" id="A0A0P8Y9K0"/>
<keyword evidence="2" id="KW-1185">Reference proteome</keyword>
<gene>
    <name evidence="1" type="ORF">OXPF_29670</name>
</gene>
<evidence type="ECO:0000313" key="2">
    <source>
        <dbReference type="Proteomes" id="UP000050326"/>
    </source>
</evidence>
<dbReference type="Gene3D" id="2.40.30.100">
    <property type="entry name" value="AF2212/PG0164-like"/>
    <property type="match status" value="1"/>
</dbReference>
<comment type="caution">
    <text evidence="1">The sequence shown here is derived from an EMBL/GenBank/DDBJ whole genome shotgun (WGS) entry which is preliminary data.</text>
</comment>
<organism evidence="1 2">
    <name type="scientific">Oxobacter pfennigii</name>
    <dbReference type="NCBI Taxonomy" id="36849"/>
    <lineage>
        <taxon>Bacteria</taxon>
        <taxon>Bacillati</taxon>
        <taxon>Bacillota</taxon>
        <taxon>Clostridia</taxon>
        <taxon>Eubacteriales</taxon>
        <taxon>Clostridiaceae</taxon>
        <taxon>Oxobacter</taxon>
    </lineage>
</organism>
<dbReference type="Proteomes" id="UP000050326">
    <property type="component" value="Unassembled WGS sequence"/>
</dbReference>
<dbReference type="InterPro" id="IPR037079">
    <property type="entry name" value="AF2212/PG0164-like_sf"/>
</dbReference>
<evidence type="ECO:0008006" key="3">
    <source>
        <dbReference type="Google" id="ProtNLM"/>
    </source>
</evidence>
<protein>
    <recommendedName>
        <fullName evidence="3">Antitermination protein NusB</fullName>
    </recommendedName>
</protein>
<proteinExistence type="predicted"/>
<dbReference type="SUPFAM" id="SSF141694">
    <property type="entry name" value="AF2212/PG0164-like"/>
    <property type="match status" value="1"/>
</dbReference>
<dbReference type="Pfam" id="PF08922">
    <property type="entry name" value="DUF1905"/>
    <property type="match status" value="1"/>
</dbReference>
<evidence type="ECO:0000313" key="1">
    <source>
        <dbReference type="EMBL" id="KPU43526.1"/>
    </source>
</evidence>
<sequence>MQEFTAEIKKHEGIDGAYIEIPFDVEEVFGAKRVKVKAWFDGMEYRGSIVRMGECYLIGLTQALRKEIGKVPGDLVEIKIVKDEEERIAELPEDFKSALERNTAAMNFYTSLSFSRKKEYLQWIVSAKKAETRAQRIEKSVELLENNQKLK</sequence>
<dbReference type="PATRIC" id="fig|36849.3.peg.3140"/>
<accession>A0A0P8Y9K0</accession>
<dbReference type="Pfam" id="PF13376">
    <property type="entry name" value="OmdA"/>
    <property type="match status" value="1"/>
</dbReference>
<dbReference type="STRING" id="36849.OXPF_29670"/>
<dbReference type="RefSeq" id="WP_054875963.1">
    <property type="nucleotide sequence ID" value="NZ_LKET01000039.1"/>
</dbReference>